<keyword evidence="2" id="KW-1185">Reference proteome</keyword>
<reference evidence="1 2" key="1">
    <citation type="submission" date="2019-03" db="EMBL/GenBank/DDBJ databases">
        <title>Genomic Encyclopedia of Type Strains, Phase IV (KMG-IV): sequencing the most valuable type-strain genomes for metagenomic binning, comparative biology and taxonomic classification.</title>
        <authorList>
            <person name="Goeker M."/>
        </authorList>
    </citation>
    <scope>NUCLEOTIDE SEQUENCE [LARGE SCALE GENOMIC DNA]</scope>
    <source>
        <strain evidence="1 2">DSM 45775</strain>
    </source>
</reference>
<name>A0A4R6VEM7_9PSEU</name>
<organism evidence="1 2">
    <name type="scientific">Actinomycetospora succinea</name>
    <dbReference type="NCBI Taxonomy" id="663603"/>
    <lineage>
        <taxon>Bacteria</taxon>
        <taxon>Bacillati</taxon>
        <taxon>Actinomycetota</taxon>
        <taxon>Actinomycetes</taxon>
        <taxon>Pseudonocardiales</taxon>
        <taxon>Pseudonocardiaceae</taxon>
        <taxon>Actinomycetospora</taxon>
    </lineage>
</organism>
<proteinExistence type="predicted"/>
<dbReference type="Proteomes" id="UP000295705">
    <property type="component" value="Unassembled WGS sequence"/>
</dbReference>
<evidence type="ECO:0000313" key="2">
    <source>
        <dbReference type="Proteomes" id="UP000295705"/>
    </source>
</evidence>
<dbReference type="PANTHER" id="PTHR38436">
    <property type="entry name" value="POLYKETIDE CYCLASE SNOAL-LIKE DOMAIN"/>
    <property type="match status" value="1"/>
</dbReference>
<dbReference type="EMBL" id="SNYO01000003">
    <property type="protein sequence ID" value="TDQ60969.1"/>
    <property type="molecule type" value="Genomic_DNA"/>
</dbReference>
<dbReference type="GO" id="GO:0030638">
    <property type="term" value="P:polyketide metabolic process"/>
    <property type="evidence" value="ECO:0007669"/>
    <property type="project" value="InterPro"/>
</dbReference>
<dbReference type="AlphaFoldDB" id="A0A4R6VEM7"/>
<accession>A0A4R6VEM7</accession>
<dbReference type="PANTHER" id="PTHR38436:SF1">
    <property type="entry name" value="ESTER CYCLASE"/>
    <property type="match status" value="1"/>
</dbReference>
<dbReference type="SUPFAM" id="SSF54427">
    <property type="entry name" value="NTF2-like"/>
    <property type="match status" value="1"/>
</dbReference>
<dbReference type="Gene3D" id="3.10.450.50">
    <property type="match status" value="1"/>
</dbReference>
<sequence length="149" mass="16357">MPQDIQQNKDVAVRWFTEYWAKGNPDVVDELATDDILFSYPMHGERRGKQAVKQCLIDFTEAFPDMSFAVVSDLVAEGEYVVGRWEGGGTHTGPAFDDLPVGSLPANTGRKIHFTGTTVYRIVDGKIAEEIGEEGALTALQQLGLAPEK</sequence>
<gene>
    <name evidence="1" type="ORF">EV188_103473</name>
</gene>
<dbReference type="RefSeq" id="WP_133826777.1">
    <property type="nucleotide sequence ID" value="NZ_BAABHR010000011.1"/>
</dbReference>
<dbReference type="InterPro" id="IPR032710">
    <property type="entry name" value="NTF2-like_dom_sf"/>
</dbReference>
<protein>
    <submittedName>
        <fullName evidence="1">Putative ester cyclase</fullName>
    </submittedName>
</protein>
<comment type="caution">
    <text evidence="1">The sequence shown here is derived from an EMBL/GenBank/DDBJ whole genome shotgun (WGS) entry which is preliminary data.</text>
</comment>
<dbReference type="InterPro" id="IPR009959">
    <property type="entry name" value="Cyclase_SnoaL-like"/>
</dbReference>
<evidence type="ECO:0000313" key="1">
    <source>
        <dbReference type="EMBL" id="TDQ60969.1"/>
    </source>
</evidence>
<dbReference type="Pfam" id="PF07366">
    <property type="entry name" value="SnoaL"/>
    <property type="match status" value="1"/>
</dbReference>
<dbReference type="OrthoDB" id="5181013at2"/>